<dbReference type="PANTHER" id="PTHR32322">
    <property type="entry name" value="INNER MEMBRANE TRANSPORTER"/>
    <property type="match status" value="1"/>
</dbReference>
<dbReference type="GO" id="GO:0016020">
    <property type="term" value="C:membrane"/>
    <property type="evidence" value="ECO:0007669"/>
    <property type="project" value="UniProtKB-SubCell"/>
</dbReference>
<evidence type="ECO:0000256" key="6">
    <source>
        <dbReference type="SAM" id="Phobius"/>
    </source>
</evidence>
<evidence type="ECO:0000256" key="4">
    <source>
        <dbReference type="ARBA" id="ARBA00022989"/>
    </source>
</evidence>
<dbReference type="InterPro" id="IPR037185">
    <property type="entry name" value="EmrE-like"/>
</dbReference>
<name>A0A5N6C5S2_9ACTN</name>
<dbReference type="AlphaFoldDB" id="A0A5N6C5S2"/>
<dbReference type="Pfam" id="PF00892">
    <property type="entry name" value="EamA"/>
    <property type="match status" value="2"/>
</dbReference>
<dbReference type="Gene3D" id="1.10.3730.20">
    <property type="match status" value="1"/>
</dbReference>
<feature type="transmembrane region" description="Helical" evidence="6">
    <location>
        <begin position="86"/>
        <end position="107"/>
    </location>
</feature>
<feature type="transmembrane region" description="Helical" evidence="6">
    <location>
        <begin position="176"/>
        <end position="195"/>
    </location>
</feature>
<keyword evidence="5 6" id="KW-0472">Membrane</keyword>
<dbReference type="InterPro" id="IPR000620">
    <property type="entry name" value="EamA_dom"/>
</dbReference>
<keyword evidence="3 6" id="KW-0812">Transmembrane</keyword>
<dbReference type="SUPFAM" id="SSF103481">
    <property type="entry name" value="Multidrug resistance efflux transporter EmrE"/>
    <property type="match status" value="2"/>
</dbReference>
<sequence>MALGALFVSASAVLIHLSGASPGTASFYRCLLALPALVPLALLERGREGRRESTVPARRRAVTLAAGALFAGDMLLWTAAIDEVGAGLSTVLVNVQVVIVPLLALLVDREPPPRRFVVSLPFLLLGVVLASGVAEGGAGGSRPLLGTVHAVLAAVCYSGFLFLLRRGGQQGQVVQSYLWVTVAAAVASLAAGALWQGVDPAPGWTAVGWLALVALFGQVLGWLLVAVAAPRLASHVGAILLLLTPVGALVLGWAVLGEHPSPLQLAGCAVILASGTFATTRSARDS</sequence>
<accession>A0A5N6C5S2</accession>
<feature type="domain" description="EamA" evidence="7">
    <location>
        <begin position="146"/>
        <end position="274"/>
    </location>
</feature>
<evidence type="ECO:0000313" key="9">
    <source>
        <dbReference type="Proteomes" id="UP000313066"/>
    </source>
</evidence>
<reference evidence="8 9" key="1">
    <citation type="submission" date="2019-10" db="EMBL/GenBank/DDBJ databases">
        <title>Nonomuraea sp. nov., isolated from Phyllanthus amarus.</title>
        <authorList>
            <person name="Klykleung N."/>
            <person name="Tanasupawat S."/>
        </authorList>
    </citation>
    <scope>NUCLEOTIDE SEQUENCE [LARGE SCALE GENOMIC DNA]</scope>
    <source>
        <strain evidence="8 9">CR1-09</strain>
    </source>
</reference>
<feature type="transmembrane region" description="Helical" evidence="6">
    <location>
        <begin position="207"/>
        <end position="229"/>
    </location>
</feature>
<evidence type="ECO:0000256" key="5">
    <source>
        <dbReference type="ARBA" id="ARBA00023136"/>
    </source>
</evidence>
<evidence type="ECO:0000256" key="1">
    <source>
        <dbReference type="ARBA" id="ARBA00004141"/>
    </source>
</evidence>
<dbReference type="EMBL" id="VDMA02000001">
    <property type="protein sequence ID" value="KAB8188164.1"/>
    <property type="molecule type" value="Genomic_DNA"/>
</dbReference>
<organism evidence="8 9">
    <name type="scientific">Microbispora catharanthi</name>
    <dbReference type="NCBI Taxonomy" id="1712871"/>
    <lineage>
        <taxon>Bacteria</taxon>
        <taxon>Bacillati</taxon>
        <taxon>Actinomycetota</taxon>
        <taxon>Actinomycetes</taxon>
        <taxon>Streptosporangiales</taxon>
        <taxon>Streptosporangiaceae</taxon>
        <taxon>Microbispora</taxon>
    </lineage>
</organism>
<feature type="transmembrane region" description="Helical" evidence="6">
    <location>
        <begin position="116"/>
        <end position="134"/>
    </location>
</feature>
<gene>
    <name evidence="8" type="ORF">FH610_000870</name>
</gene>
<feature type="domain" description="EamA" evidence="7">
    <location>
        <begin position="2"/>
        <end position="131"/>
    </location>
</feature>
<dbReference type="PANTHER" id="PTHR32322:SF2">
    <property type="entry name" value="EAMA DOMAIN-CONTAINING PROTEIN"/>
    <property type="match status" value="1"/>
</dbReference>
<comment type="caution">
    <text evidence="8">The sequence shown here is derived from an EMBL/GenBank/DDBJ whole genome shotgun (WGS) entry which is preliminary data.</text>
</comment>
<proteinExistence type="inferred from homology"/>
<comment type="subcellular location">
    <subcellularLocation>
        <location evidence="1">Membrane</location>
        <topology evidence="1">Multi-pass membrane protein</topology>
    </subcellularLocation>
</comment>
<evidence type="ECO:0000313" key="8">
    <source>
        <dbReference type="EMBL" id="KAB8188164.1"/>
    </source>
</evidence>
<keyword evidence="9" id="KW-1185">Reference proteome</keyword>
<feature type="transmembrane region" description="Helical" evidence="6">
    <location>
        <begin position="146"/>
        <end position="164"/>
    </location>
</feature>
<feature type="transmembrane region" description="Helical" evidence="6">
    <location>
        <begin position="25"/>
        <end position="42"/>
    </location>
</feature>
<evidence type="ECO:0000256" key="3">
    <source>
        <dbReference type="ARBA" id="ARBA00022692"/>
    </source>
</evidence>
<protein>
    <submittedName>
        <fullName evidence="8">EamA family transporter</fullName>
    </submittedName>
</protein>
<dbReference type="InterPro" id="IPR050638">
    <property type="entry name" value="AA-Vitamin_Transporters"/>
</dbReference>
<evidence type="ECO:0000256" key="2">
    <source>
        <dbReference type="ARBA" id="ARBA00007362"/>
    </source>
</evidence>
<comment type="similarity">
    <text evidence="2">Belongs to the EamA transporter family.</text>
</comment>
<dbReference type="Proteomes" id="UP000313066">
    <property type="component" value="Unassembled WGS sequence"/>
</dbReference>
<feature type="transmembrane region" description="Helical" evidence="6">
    <location>
        <begin position="236"/>
        <end position="256"/>
    </location>
</feature>
<feature type="transmembrane region" description="Helical" evidence="6">
    <location>
        <begin position="62"/>
        <end position="80"/>
    </location>
</feature>
<keyword evidence="4 6" id="KW-1133">Transmembrane helix</keyword>
<evidence type="ECO:0000259" key="7">
    <source>
        <dbReference type="Pfam" id="PF00892"/>
    </source>
</evidence>